<accession>K2MUJ8</accession>
<reference evidence="3 4" key="1">
    <citation type="journal article" date="2012" name="BMC Genomics">
        <title>Comparative genomic analysis of human infective Trypanosoma cruzi lineages with the bat-restricted subspecies T. cruzi marinkellei.</title>
        <authorList>
            <person name="Franzen O."/>
            <person name="Talavera-Lopez C."/>
            <person name="Ochaya S."/>
            <person name="Butler C.E."/>
            <person name="Messenger L.A."/>
            <person name="Lewis M.D."/>
            <person name="Llewellyn M.S."/>
            <person name="Marinkelle C.J."/>
            <person name="Tyler K.M."/>
            <person name="Miles M.A."/>
            <person name="Andersson B."/>
        </authorList>
    </citation>
    <scope>NUCLEOTIDE SEQUENCE [LARGE SCALE GENOMIC DNA]</scope>
    <source>
        <strain evidence="3 4">B7</strain>
    </source>
</reference>
<gene>
    <name evidence="3" type="ORF">MOQ_005425</name>
</gene>
<feature type="signal peptide" evidence="2">
    <location>
        <begin position="1"/>
        <end position="25"/>
    </location>
</feature>
<protein>
    <submittedName>
        <fullName evidence="3">Mucin-associated surface protein (MASP), putative</fullName>
    </submittedName>
</protein>
<feature type="compositionally biased region" description="Low complexity" evidence="1">
    <location>
        <begin position="59"/>
        <end position="77"/>
    </location>
</feature>
<evidence type="ECO:0000313" key="4">
    <source>
        <dbReference type="Proteomes" id="UP000007350"/>
    </source>
</evidence>
<evidence type="ECO:0000256" key="2">
    <source>
        <dbReference type="SAM" id="SignalP"/>
    </source>
</evidence>
<organism evidence="3 4">
    <name type="scientific">Trypanosoma cruzi marinkellei</name>
    <dbReference type="NCBI Taxonomy" id="85056"/>
    <lineage>
        <taxon>Eukaryota</taxon>
        <taxon>Discoba</taxon>
        <taxon>Euglenozoa</taxon>
        <taxon>Kinetoplastea</taxon>
        <taxon>Metakinetoplastina</taxon>
        <taxon>Trypanosomatida</taxon>
        <taxon>Trypanosomatidae</taxon>
        <taxon>Trypanosoma</taxon>
        <taxon>Schizotrypanum</taxon>
    </lineage>
</organism>
<evidence type="ECO:0000256" key="1">
    <source>
        <dbReference type="SAM" id="MobiDB-lite"/>
    </source>
</evidence>
<proteinExistence type="predicted"/>
<evidence type="ECO:0000313" key="3">
    <source>
        <dbReference type="EMBL" id="EKF30755.1"/>
    </source>
</evidence>
<comment type="caution">
    <text evidence="3">The sequence shown here is derived from an EMBL/GenBank/DDBJ whole genome shotgun (WGS) entry which is preliminary data.</text>
</comment>
<keyword evidence="4" id="KW-1185">Reference proteome</keyword>
<feature type="non-terminal residue" evidence="3">
    <location>
        <position position="129"/>
    </location>
</feature>
<feature type="region of interest" description="Disordered" evidence="1">
    <location>
        <begin position="31"/>
        <end position="129"/>
    </location>
</feature>
<dbReference type="AlphaFoldDB" id="K2MUJ8"/>
<dbReference type="EMBL" id="AHKC01011593">
    <property type="protein sequence ID" value="EKF30755.1"/>
    <property type="molecule type" value="Genomic_DNA"/>
</dbReference>
<feature type="chain" id="PRO_5003861475" evidence="2">
    <location>
        <begin position="26"/>
        <end position="129"/>
    </location>
</feature>
<feature type="compositionally biased region" description="Acidic residues" evidence="1">
    <location>
        <begin position="78"/>
        <end position="100"/>
    </location>
</feature>
<keyword evidence="2" id="KW-0732">Signal</keyword>
<name>K2MUJ8_TRYCR</name>
<sequence>MAMMMTGRVLLVCALCVLWCGIAGGICDEEGTAVLGSGGGPLPGTKELATSSEDPPELKSGASGVKVKVSSISSPPIEEAEECEDDDDGDGDDDEDEGKEDEERRRGQSGEGGTFAAVSDSTEAVLIDS</sequence>
<dbReference type="Proteomes" id="UP000007350">
    <property type="component" value="Unassembled WGS sequence"/>
</dbReference>